<dbReference type="Gene3D" id="1.10.10.10">
    <property type="entry name" value="Winged helix-like DNA-binding domain superfamily/Winged helix DNA-binding domain"/>
    <property type="match status" value="1"/>
</dbReference>
<comment type="caution">
    <text evidence="7">The sequence shown here is derived from an EMBL/GenBank/DDBJ whole genome shotgun (WGS) entry which is preliminary data.</text>
</comment>
<keyword evidence="2" id="KW-0805">Transcription regulation</keyword>
<dbReference type="PANTHER" id="PTHR43133:SF25">
    <property type="entry name" value="RNA POLYMERASE SIGMA FACTOR RFAY-RELATED"/>
    <property type="match status" value="1"/>
</dbReference>
<dbReference type="InterPro" id="IPR013325">
    <property type="entry name" value="RNA_pol_sigma_r2"/>
</dbReference>
<dbReference type="EMBL" id="SOAX01000005">
    <property type="protein sequence ID" value="TDT39431.1"/>
    <property type="molecule type" value="Genomic_DNA"/>
</dbReference>
<dbReference type="GO" id="GO:0003677">
    <property type="term" value="F:DNA binding"/>
    <property type="evidence" value="ECO:0007669"/>
    <property type="project" value="InterPro"/>
</dbReference>
<name>A0A4R7JMU5_9GAMM</name>
<gene>
    <name evidence="7" type="ORF">DES49_2356</name>
</gene>
<sequence length="196" mass="22825">MAIIPFRKPSREMQFEEAVKPHLTTLYRFAYRLTGRQEDAEDLVQEVLTRLYPKADEVLAVDHRGPWLKQVLYRQFIDQTRKRAWHAERVASDVVSEEYAQDFFDSLLRSHDNPESAMSGDRLRQAVASALNGLAPDERTLLLLHDVDGWRQEDIAQVLDTAVGTIKSRLHRCRRKLRAELGEELEPFLDDLRLKD</sequence>
<dbReference type="GO" id="GO:0016987">
    <property type="term" value="F:sigma factor activity"/>
    <property type="evidence" value="ECO:0007669"/>
    <property type="project" value="UniProtKB-KW"/>
</dbReference>
<evidence type="ECO:0000259" key="5">
    <source>
        <dbReference type="Pfam" id="PF04542"/>
    </source>
</evidence>
<dbReference type="Gene3D" id="1.10.1740.10">
    <property type="match status" value="1"/>
</dbReference>
<evidence type="ECO:0000256" key="1">
    <source>
        <dbReference type="ARBA" id="ARBA00010641"/>
    </source>
</evidence>
<evidence type="ECO:0000259" key="6">
    <source>
        <dbReference type="Pfam" id="PF08281"/>
    </source>
</evidence>
<dbReference type="Proteomes" id="UP000295830">
    <property type="component" value="Unassembled WGS sequence"/>
</dbReference>
<dbReference type="CDD" id="cd06171">
    <property type="entry name" value="Sigma70_r4"/>
    <property type="match status" value="1"/>
</dbReference>
<dbReference type="SUPFAM" id="SSF88659">
    <property type="entry name" value="Sigma3 and sigma4 domains of RNA polymerase sigma factors"/>
    <property type="match status" value="1"/>
</dbReference>
<reference evidence="7 8" key="1">
    <citation type="submission" date="2019-03" db="EMBL/GenBank/DDBJ databases">
        <title>Genomic Encyclopedia of Type Strains, Phase IV (KMG-IV): sequencing the most valuable type-strain genomes for metagenomic binning, comparative biology and taxonomic classification.</title>
        <authorList>
            <person name="Goeker M."/>
        </authorList>
    </citation>
    <scope>NUCLEOTIDE SEQUENCE [LARGE SCALE GENOMIC DNA]</scope>
    <source>
        <strain evidence="7 8">DSM 15505</strain>
    </source>
</reference>
<dbReference type="InterPro" id="IPR014284">
    <property type="entry name" value="RNA_pol_sigma-70_dom"/>
</dbReference>
<dbReference type="Pfam" id="PF04542">
    <property type="entry name" value="Sigma70_r2"/>
    <property type="match status" value="1"/>
</dbReference>
<organism evidence="7 8">
    <name type="scientific">Halospina denitrificans</name>
    <dbReference type="NCBI Taxonomy" id="332522"/>
    <lineage>
        <taxon>Bacteria</taxon>
        <taxon>Pseudomonadati</taxon>
        <taxon>Pseudomonadota</taxon>
        <taxon>Gammaproteobacteria</taxon>
        <taxon>Halospina</taxon>
    </lineage>
</organism>
<dbReference type="Pfam" id="PF08281">
    <property type="entry name" value="Sigma70_r4_2"/>
    <property type="match status" value="1"/>
</dbReference>
<protein>
    <submittedName>
        <fullName evidence="7">RNA polymerase sigma-70 factor (ECF subfamily)</fullName>
    </submittedName>
</protein>
<dbReference type="InterPro" id="IPR013249">
    <property type="entry name" value="RNA_pol_sigma70_r4_t2"/>
</dbReference>
<comment type="similarity">
    <text evidence="1">Belongs to the sigma-70 factor family. ECF subfamily.</text>
</comment>
<dbReference type="RefSeq" id="WP_208297034.1">
    <property type="nucleotide sequence ID" value="NZ_SOAX01000005.1"/>
</dbReference>
<dbReference type="AlphaFoldDB" id="A0A4R7JMU5"/>
<dbReference type="PANTHER" id="PTHR43133">
    <property type="entry name" value="RNA POLYMERASE ECF-TYPE SIGMA FACTO"/>
    <property type="match status" value="1"/>
</dbReference>
<keyword evidence="3" id="KW-0731">Sigma factor</keyword>
<evidence type="ECO:0000256" key="4">
    <source>
        <dbReference type="ARBA" id="ARBA00023163"/>
    </source>
</evidence>
<proteinExistence type="inferred from homology"/>
<evidence type="ECO:0000256" key="3">
    <source>
        <dbReference type="ARBA" id="ARBA00023082"/>
    </source>
</evidence>
<keyword evidence="8" id="KW-1185">Reference proteome</keyword>
<feature type="domain" description="RNA polymerase sigma-70 region 2" evidence="5">
    <location>
        <begin position="19"/>
        <end position="85"/>
    </location>
</feature>
<keyword evidence="4" id="KW-0804">Transcription</keyword>
<dbReference type="SUPFAM" id="SSF88946">
    <property type="entry name" value="Sigma2 domain of RNA polymerase sigma factors"/>
    <property type="match status" value="1"/>
</dbReference>
<dbReference type="InterPro" id="IPR036388">
    <property type="entry name" value="WH-like_DNA-bd_sf"/>
</dbReference>
<evidence type="ECO:0000313" key="7">
    <source>
        <dbReference type="EMBL" id="TDT39431.1"/>
    </source>
</evidence>
<dbReference type="InterPro" id="IPR039425">
    <property type="entry name" value="RNA_pol_sigma-70-like"/>
</dbReference>
<dbReference type="NCBIfam" id="TIGR02937">
    <property type="entry name" value="sigma70-ECF"/>
    <property type="match status" value="1"/>
</dbReference>
<accession>A0A4R7JMU5</accession>
<dbReference type="InterPro" id="IPR013324">
    <property type="entry name" value="RNA_pol_sigma_r3/r4-like"/>
</dbReference>
<dbReference type="GO" id="GO:0006352">
    <property type="term" value="P:DNA-templated transcription initiation"/>
    <property type="evidence" value="ECO:0007669"/>
    <property type="project" value="InterPro"/>
</dbReference>
<dbReference type="InterPro" id="IPR007627">
    <property type="entry name" value="RNA_pol_sigma70_r2"/>
</dbReference>
<evidence type="ECO:0000256" key="2">
    <source>
        <dbReference type="ARBA" id="ARBA00023015"/>
    </source>
</evidence>
<feature type="domain" description="RNA polymerase sigma factor 70 region 4 type 2" evidence="6">
    <location>
        <begin position="125"/>
        <end position="177"/>
    </location>
</feature>
<evidence type="ECO:0000313" key="8">
    <source>
        <dbReference type="Proteomes" id="UP000295830"/>
    </source>
</evidence>